<evidence type="ECO:0000259" key="4">
    <source>
        <dbReference type="Pfam" id="PF00152"/>
    </source>
</evidence>
<dbReference type="SUPFAM" id="SSF55681">
    <property type="entry name" value="Class II aaRS and biotin synthetases"/>
    <property type="match status" value="1"/>
</dbReference>
<dbReference type="Proteomes" id="UP000664940">
    <property type="component" value="Unassembled WGS sequence"/>
</dbReference>
<dbReference type="GO" id="GO:0005739">
    <property type="term" value="C:mitochondrion"/>
    <property type="evidence" value="ECO:0007669"/>
    <property type="project" value="TreeGrafter"/>
</dbReference>
<dbReference type="InterPro" id="IPR004364">
    <property type="entry name" value="Aa-tRNA-synt_II"/>
</dbReference>
<protein>
    <recommendedName>
        <fullName evidence="4">Aminoacyl-tRNA synthetase class II (D/K/N) domain-containing protein</fullName>
    </recommendedName>
</protein>
<accession>A0A833YIZ0</accession>
<dbReference type="Pfam" id="PF00152">
    <property type="entry name" value="tRNA-synt_2"/>
    <property type="match status" value="1"/>
</dbReference>
<name>A0A833YIZ0_9CHIR</name>
<keyword evidence="3" id="KW-0067">ATP-binding</keyword>
<dbReference type="InterPro" id="IPR045864">
    <property type="entry name" value="aa-tRNA-synth_II/BPL/LPL"/>
</dbReference>
<sequence>MCYLVCTLASQRKKQYCQKSLDLTLNDLVRQKFTICSKILTHVRSFVAELGFRVTVAPTVSPIPGGAMAKPSLPHHKGPDMNLCLRTVPELYQKRLVVGGVDWVWDTGCQFCKEGTDFTDTPEATTCELCTASADCRVLMKITG</sequence>
<dbReference type="GO" id="GO:0005524">
    <property type="term" value="F:ATP binding"/>
    <property type="evidence" value="ECO:0007669"/>
    <property type="project" value="UniProtKB-KW"/>
</dbReference>
<feature type="domain" description="Aminoacyl-tRNA synthetase class II (D/K/N)" evidence="4">
    <location>
        <begin position="15"/>
        <end position="143"/>
    </location>
</feature>
<dbReference type="EMBL" id="JABVXQ010000015">
    <property type="protein sequence ID" value="KAF6075103.1"/>
    <property type="molecule type" value="Genomic_DNA"/>
</dbReference>
<dbReference type="GO" id="GO:0017101">
    <property type="term" value="C:aminoacyl-tRNA synthetase multienzyme complex"/>
    <property type="evidence" value="ECO:0007669"/>
    <property type="project" value="TreeGrafter"/>
</dbReference>
<evidence type="ECO:0000256" key="3">
    <source>
        <dbReference type="ARBA" id="ARBA00022840"/>
    </source>
</evidence>
<dbReference type="GO" id="GO:0002276">
    <property type="term" value="P:basophil activation involved in immune response"/>
    <property type="evidence" value="ECO:0007669"/>
    <property type="project" value="TreeGrafter"/>
</dbReference>
<dbReference type="GO" id="GO:0003877">
    <property type="term" value="F:ATP:ADP adenylyltransferase activity"/>
    <property type="evidence" value="ECO:0007669"/>
    <property type="project" value="TreeGrafter"/>
</dbReference>
<keyword evidence="2" id="KW-0547">Nucleotide-binding</keyword>
<reference evidence="5 6" key="1">
    <citation type="journal article" date="2020" name="Nature">
        <title>Six reference-quality genomes reveal evolution of bat adaptations.</title>
        <authorList>
            <person name="Jebb D."/>
            <person name="Huang Z."/>
            <person name="Pippel M."/>
            <person name="Hughes G.M."/>
            <person name="Lavrichenko K."/>
            <person name="Devanna P."/>
            <person name="Winkler S."/>
            <person name="Jermiin L.S."/>
            <person name="Skirmuntt E.C."/>
            <person name="Katzourakis A."/>
            <person name="Burkitt-Gray L."/>
            <person name="Ray D.A."/>
            <person name="Sullivan K.A.M."/>
            <person name="Roscito J.G."/>
            <person name="Kirilenko B.M."/>
            <person name="Davalos L.M."/>
            <person name="Corthals A.P."/>
            <person name="Power M.L."/>
            <person name="Jones G."/>
            <person name="Ransome R.D."/>
            <person name="Dechmann D.K.N."/>
            <person name="Locatelli A.G."/>
            <person name="Puechmaille S.J."/>
            <person name="Fedrigo O."/>
            <person name="Jarvis E.D."/>
            <person name="Hiller M."/>
            <person name="Vernes S.C."/>
            <person name="Myers E.W."/>
            <person name="Teeling E.C."/>
        </authorList>
    </citation>
    <scope>NUCLEOTIDE SEQUENCE [LARGE SCALE GENOMIC DNA]</scope>
    <source>
        <strain evidence="5">Bat1K_MPI-CBG_1</strain>
    </source>
</reference>
<comment type="caution">
    <text evidence="5">The sequence shown here is derived from an EMBL/GenBank/DDBJ whole genome shotgun (WGS) entry which is preliminary data.</text>
</comment>
<evidence type="ECO:0000313" key="5">
    <source>
        <dbReference type="EMBL" id="KAF6075103.1"/>
    </source>
</evidence>
<dbReference type="InterPro" id="IPR018149">
    <property type="entry name" value="Lys-tRNA-synth_II_C"/>
</dbReference>
<dbReference type="GO" id="GO:0006430">
    <property type="term" value="P:lysyl-tRNA aminoacylation"/>
    <property type="evidence" value="ECO:0007669"/>
    <property type="project" value="InterPro"/>
</dbReference>
<organism evidence="5 6">
    <name type="scientific">Phyllostomus discolor</name>
    <name type="common">pale spear-nosed bat</name>
    <dbReference type="NCBI Taxonomy" id="89673"/>
    <lineage>
        <taxon>Eukaryota</taxon>
        <taxon>Metazoa</taxon>
        <taxon>Chordata</taxon>
        <taxon>Craniata</taxon>
        <taxon>Vertebrata</taxon>
        <taxon>Euteleostomi</taxon>
        <taxon>Mammalia</taxon>
        <taxon>Eutheria</taxon>
        <taxon>Laurasiatheria</taxon>
        <taxon>Chiroptera</taxon>
        <taxon>Yangochiroptera</taxon>
        <taxon>Phyllostomidae</taxon>
        <taxon>Phyllostominae</taxon>
        <taxon>Phyllostomus</taxon>
    </lineage>
</organism>
<evidence type="ECO:0000313" key="6">
    <source>
        <dbReference type="Proteomes" id="UP000664940"/>
    </source>
</evidence>
<dbReference type="Gene3D" id="3.30.930.10">
    <property type="entry name" value="Bira Bifunctional Protein, Domain 2"/>
    <property type="match status" value="1"/>
</dbReference>
<dbReference type="GO" id="GO:0005634">
    <property type="term" value="C:nucleus"/>
    <property type="evidence" value="ECO:0007669"/>
    <property type="project" value="TreeGrafter"/>
</dbReference>
<dbReference type="PANTHER" id="PTHR42918:SF9">
    <property type="entry name" value="LYSINE--TRNA LIGASE"/>
    <property type="match status" value="1"/>
</dbReference>
<dbReference type="GO" id="GO:0000049">
    <property type="term" value="F:tRNA binding"/>
    <property type="evidence" value="ECO:0007669"/>
    <property type="project" value="TreeGrafter"/>
</dbReference>
<dbReference type="GO" id="GO:0043032">
    <property type="term" value="P:positive regulation of macrophage activation"/>
    <property type="evidence" value="ECO:0007669"/>
    <property type="project" value="TreeGrafter"/>
</dbReference>
<keyword evidence="1" id="KW-0436">Ligase</keyword>
<dbReference type="PANTHER" id="PTHR42918">
    <property type="entry name" value="LYSYL-TRNA SYNTHETASE"/>
    <property type="match status" value="1"/>
</dbReference>
<evidence type="ECO:0000256" key="2">
    <source>
        <dbReference type="ARBA" id="ARBA00022741"/>
    </source>
</evidence>
<dbReference type="GO" id="GO:0015966">
    <property type="term" value="P:diadenosine tetraphosphate biosynthetic process"/>
    <property type="evidence" value="ECO:0007669"/>
    <property type="project" value="TreeGrafter"/>
</dbReference>
<gene>
    <name evidence="5" type="ORF">HJG60_009501</name>
</gene>
<proteinExistence type="predicted"/>
<evidence type="ECO:0000256" key="1">
    <source>
        <dbReference type="ARBA" id="ARBA00022598"/>
    </source>
</evidence>
<dbReference type="PRINTS" id="PR00982">
    <property type="entry name" value="TRNASYNTHLYS"/>
</dbReference>
<dbReference type="AlphaFoldDB" id="A0A833YIZ0"/>
<dbReference type="GO" id="GO:0005829">
    <property type="term" value="C:cytosol"/>
    <property type="evidence" value="ECO:0007669"/>
    <property type="project" value="TreeGrafter"/>
</dbReference>
<dbReference type="GO" id="GO:0004824">
    <property type="term" value="F:lysine-tRNA ligase activity"/>
    <property type="evidence" value="ECO:0007669"/>
    <property type="project" value="InterPro"/>
</dbReference>
<dbReference type="GO" id="GO:0005615">
    <property type="term" value="C:extracellular space"/>
    <property type="evidence" value="ECO:0007669"/>
    <property type="project" value="TreeGrafter"/>
</dbReference>